<accession>A0ABW2K9L8</accession>
<name>A0ABW2K9L8_9BACI</name>
<comment type="caution">
    <text evidence="2">The sequence shown here is derived from an EMBL/GenBank/DDBJ whole genome shotgun (WGS) entry which is preliminary data.</text>
</comment>
<reference evidence="3" key="1">
    <citation type="journal article" date="2019" name="Int. J. Syst. Evol. Microbiol.">
        <title>The Global Catalogue of Microorganisms (GCM) 10K type strain sequencing project: providing services to taxonomists for standard genome sequencing and annotation.</title>
        <authorList>
            <consortium name="The Broad Institute Genomics Platform"/>
            <consortium name="The Broad Institute Genome Sequencing Center for Infectious Disease"/>
            <person name="Wu L."/>
            <person name="Ma J."/>
        </authorList>
    </citation>
    <scope>NUCLEOTIDE SEQUENCE [LARGE SCALE GENOMIC DNA]</scope>
    <source>
        <strain evidence="3">CCUG 73951</strain>
    </source>
</reference>
<dbReference type="Proteomes" id="UP001596494">
    <property type="component" value="Unassembled WGS sequence"/>
</dbReference>
<evidence type="ECO:0000313" key="3">
    <source>
        <dbReference type="Proteomes" id="UP001596494"/>
    </source>
</evidence>
<keyword evidence="3" id="KW-1185">Reference proteome</keyword>
<evidence type="ECO:0000259" key="1">
    <source>
        <dbReference type="PROSITE" id="PS51186"/>
    </source>
</evidence>
<keyword evidence="2" id="KW-0808">Transferase</keyword>
<dbReference type="InterPro" id="IPR000182">
    <property type="entry name" value="GNAT_dom"/>
</dbReference>
<sequence>MFKHYIDEELSLKLVEPEDAEAIYQVMDESRSHLRSWLAWVDGTESIEHTKEFVQMVMNKFADGTGVSTCILYQGQVAGLVGIHAVDRKNSKTSIGYWLGERFIGKGIMTRATKAMVDYAIYEKGLNRVEIRAASENLKSRSIPERLGFIQEGNIRQAEWLYDQYVDHVVYGVTAGEWKTNGQNRGCPLEW</sequence>
<dbReference type="Gene3D" id="3.40.630.30">
    <property type="match status" value="1"/>
</dbReference>
<dbReference type="InterPro" id="IPR051908">
    <property type="entry name" value="Ribosomal_N-acetyltransferase"/>
</dbReference>
<evidence type="ECO:0000313" key="2">
    <source>
        <dbReference type="EMBL" id="MFC7322822.1"/>
    </source>
</evidence>
<organism evidence="2 3">
    <name type="scientific">Halobacillus campisalis</name>
    <dbReference type="NCBI Taxonomy" id="435909"/>
    <lineage>
        <taxon>Bacteria</taxon>
        <taxon>Bacillati</taxon>
        <taxon>Bacillota</taxon>
        <taxon>Bacilli</taxon>
        <taxon>Bacillales</taxon>
        <taxon>Bacillaceae</taxon>
        <taxon>Halobacillus</taxon>
    </lineage>
</organism>
<feature type="domain" description="N-acetyltransferase" evidence="1">
    <location>
        <begin position="10"/>
        <end position="176"/>
    </location>
</feature>
<dbReference type="EC" id="2.3.-.-" evidence="2"/>
<dbReference type="InterPro" id="IPR016181">
    <property type="entry name" value="Acyl_CoA_acyltransferase"/>
</dbReference>
<keyword evidence="2" id="KW-0012">Acyltransferase</keyword>
<protein>
    <submittedName>
        <fullName evidence="2">GNAT family N-acetyltransferase</fullName>
        <ecNumber evidence="2">2.3.-.-</ecNumber>
    </submittedName>
</protein>
<dbReference type="PANTHER" id="PTHR43441:SF12">
    <property type="entry name" value="RIBOSOMAL N-ACETYLTRANSFERASE YDAF-RELATED"/>
    <property type="match status" value="1"/>
</dbReference>
<dbReference type="GO" id="GO:0016746">
    <property type="term" value="F:acyltransferase activity"/>
    <property type="evidence" value="ECO:0007669"/>
    <property type="project" value="UniProtKB-KW"/>
</dbReference>
<dbReference type="PROSITE" id="PS51186">
    <property type="entry name" value="GNAT"/>
    <property type="match status" value="1"/>
</dbReference>
<proteinExistence type="predicted"/>
<dbReference type="PANTHER" id="PTHR43441">
    <property type="entry name" value="RIBOSOMAL-PROTEIN-SERINE ACETYLTRANSFERASE"/>
    <property type="match status" value="1"/>
</dbReference>
<dbReference type="RefSeq" id="WP_289215182.1">
    <property type="nucleotide sequence ID" value="NZ_JAPVRC010000002.1"/>
</dbReference>
<dbReference type="EMBL" id="JBHTBY010000017">
    <property type="protein sequence ID" value="MFC7322822.1"/>
    <property type="molecule type" value="Genomic_DNA"/>
</dbReference>
<gene>
    <name evidence="2" type="ORF">ACFQMN_18305</name>
</gene>
<dbReference type="SUPFAM" id="SSF55729">
    <property type="entry name" value="Acyl-CoA N-acyltransferases (Nat)"/>
    <property type="match status" value="1"/>
</dbReference>
<dbReference type="Pfam" id="PF13302">
    <property type="entry name" value="Acetyltransf_3"/>
    <property type="match status" value="1"/>
</dbReference>